<evidence type="ECO:0000256" key="1">
    <source>
        <dbReference type="ARBA" id="ARBA00022490"/>
    </source>
</evidence>
<comment type="pathway">
    <text evidence="9">Cofactor biosynthesis; biotin biosynthesis; biotin from 7,8-diaminononanoate: step 1/2.</text>
</comment>
<feature type="binding site" evidence="9">
    <location>
        <begin position="178"/>
        <end position="179"/>
    </location>
    <ligand>
        <name>ATP</name>
        <dbReference type="ChEBI" id="CHEBI:30616"/>
    </ligand>
</feature>
<gene>
    <name evidence="9" type="primary">bioD</name>
    <name evidence="10" type="ordered locus">Desti_4104</name>
</gene>
<comment type="subunit">
    <text evidence="9">Homodimer.</text>
</comment>
<dbReference type="HAMAP" id="MF_00336">
    <property type="entry name" value="BioD"/>
    <property type="match status" value="1"/>
</dbReference>
<dbReference type="GO" id="GO:0005829">
    <property type="term" value="C:cytosol"/>
    <property type="evidence" value="ECO:0007669"/>
    <property type="project" value="TreeGrafter"/>
</dbReference>
<dbReference type="EMBL" id="CP003360">
    <property type="protein sequence ID" value="AFM26742.1"/>
    <property type="molecule type" value="Genomic_DNA"/>
</dbReference>
<dbReference type="GO" id="GO:0009102">
    <property type="term" value="P:biotin biosynthetic process"/>
    <property type="evidence" value="ECO:0007669"/>
    <property type="project" value="UniProtKB-UniRule"/>
</dbReference>
<dbReference type="EC" id="6.3.3.3" evidence="9"/>
<feature type="binding site" evidence="9">
    <location>
        <begin position="208"/>
        <end position="210"/>
    </location>
    <ligand>
        <name>ATP</name>
        <dbReference type="ChEBI" id="CHEBI:30616"/>
    </ligand>
</feature>
<dbReference type="InterPro" id="IPR004472">
    <property type="entry name" value="DTB_synth_BioD"/>
</dbReference>
<keyword evidence="7 9" id="KW-0460">Magnesium</keyword>
<evidence type="ECO:0000256" key="4">
    <source>
        <dbReference type="ARBA" id="ARBA00022741"/>
    </source>
</evidence>
<comment type="function">
    <text evidence="9">Catalyzes a mechanistically unusual reaction, the ATP-dependent insertion of CO2 between the N7 and N8 nitrogen atoms of 7,8-diaminopelargonic acid (DAPA, also called 7,8-diammoniononanoate) to form a ureido ring.</text>
</comment>
<feature type="binding site" evidence="9">
    <location>
        <position position="57"/>
    </location>
    <ligand>
        <name>Mg(2+)</name>
        <dbReference type="ChEBI" id="CHEBI:18420"/>
    </ligand>
</feature>
<sequence>MRPFKGLFVTGTDTGVGKTVISTILVRLARRRGVNAVGIKPVETGCNWRDGVLHPEDGALLTAASDNEISLDDVTPFRFSLPASPARAAAMEGRKLMLSDIVGHISAIAESSELVIVEGAGGLMVPIQENLMMIDLIERLGFPVILVARMRIGTINHTLLSVSALEARSLGIAGIVLSCSSREFGPEEEHTAGDIARLVKHIPVAVTPFLDENDLANPDSVTDVIQSSWPEEFLSRLLG</sequence>
<dbReference type="eggNOG" id="COG0132">
    <property type="taxonomic scope" value="Bacteria"/>
</dbReference>
<feature type="binding site" evidence="9">
    <location>
        <position position="213"/>
    </location>
    <ligand>
        <name>ATP</name>
        <dbReference type="ChEBI" id="CHEBI:30616"/>
    </ligand>
</feature>
<feature type="binding site" evidence="9">
    <location>
        <position position="19"/>
    </location>
    <ligand>
        <name>Mg(2+)</name>
        <dbReference type="ChEBI" id="CHEBI:18420"/>
    </ligand>
</feature>
<evidence type="ECO:0000256" key="2">
    <source>
        <dbReference type="ARBA" id="ARBA00022598"/>
    </source>
</evidence>
<reference evidence="11" key="1">
    <citation type="submission" date="2012-06" db="EMBL/GenBank/DDBJ databases">
        <title>Complete sequence of chromosome of Desulfomonile tiedjei DSM 6799.</title>
        <authorList>
            <person name="Lucas S."/>
            <person name="Copeland A."/>
            <person name="Lapidus A."/>
            <person name="Glavina del Rio T."/>
            <person name="Dalin E."/>
            <person name="Tice H."/>
            <person name="Bruce D."/>
            <person name="Goodwin L."/>
            <person name="Pitluck S."/>
            <person name="Peters L."/>
            <person name="Ovchinnikova G."/>
            <person name="Zeytun A."/>
            <person name="Lu M."/>
            <person name="Kyrpides N."/>
            <person name="Mavromatis K."/>
            <person name="Ivanova N."/>
            <person name="Brettin T."/>
            <person name="Detter J.C."/>
            <person name="Han C."/>
            <person name="Larimer F."/>
            <person name="Land M."/>
            <person name="Hauser L."/>
            <person name="Markowitz V."/>
            <person name="Cheng J.-F."/>
            <person name="Hugenholtz P."/>
            <person name="Woyke T."/>
            <person name="Wu D."/>
            <person name="Spring S."/>
            <person name="Schroeder M."/>
            <person name="Brambilla E."/>
            <person name="Klenk H.-P."/>
            <person name="Eisen J.A."/>
        </authorList>
    </citation>
    <scope>NUCLEOTIDE SEQUENCE [LARGE SCALE GENOMIC DNA]</scope>
    <source>
        <strain evidence="11">ATCC 49306 / DSM 6799 / DCB-1</strain>
    </source>
</reference>
<comment type="subcellular location">
    <subcellularLocation>
        <location evidence="9">Cytoplasm</location>
    </subcellularLocation>
</comment>
<dbReference type="PANTHER" id="PTHR43210:SF2">
    <property type="entry name" value="ATP-DEPENDENT DETHIOBIOTIN SYNTHETASE BIOD 2"/>
    <property type="match status" value="1"/>
</dbReference>
<dbReference type="InterPro" id="IPR027417">
    <property type="entry name" value="P-loop_NTPase"/>
</dbReference>
<organism evidence="10 11">
    <name type="scientific">Desulfomonile tiedjei (strain ATCC 49306 / DSM 6799 / DCB-1)</name>
    <dbReference type="NCBI Taxonomy" id="706587"/>
    <lineage>
        <taxon>Bacteria</taxon>
        <taxon>Pseudomonadati</taxon>
        <taxon>Thermodesulfobacteriota</taxon>
        <taxon>Desulfomonilia</taxon>
        <taxon>Desulfomonilales</taxon>
        <taxon>Desulfomonilaceae</taxon>
        <taxon>Desulfomonile</taxon>
    </lineage>
</organism>
<dbReference type="Pfam" id="PF13500">
    <property type="entry name" value="AAA_26"/>
    <property type="match status" value="1"/>
</dbReference>
<dbReference type="GO" id="GO:0004141">
    <property type="term" value="F:dethiobiotin synthase activity"/>
    <property type="evidence" value="ECO:0007669"/>
    <property type="project" value="UniProtKB-UniRule"/>
</dbReference>
<dbReference type="OrthoDB" id="9802097at2"/>
<feature type="active site" evidence="9">
    <location>
        <position position="40"/>
    </location>
</feature>
<dbReference type="KEGG" id="dti:Desti_4104"/>
<dbReference type="PIRSF" id="PIRSF006755">
    <property type="entry name" value="DTB_synth"/>
    <property type="match status" value="1"/>
</dbReference>
<evidence type="ECO:0000256" key="3">
    <source>
        <dbReference type="ARBA" id="ARBA00022723"/>
    </source>
</evidence>
<name>I4CB01_DESTA</name>
<dbReference type="STRING" id="706587.Desti_4104"/>
<accession>I4CB01</accession>
<evidence type="ECO:0000256" key="9">
    <source>
        <dbReference type="HAMAP-Rule" id="MF_00336"/>
    </source>
</evidence>
<evidence type="ECO:0000256" key="6">
    <source>
        <dbReference type="ARBA" id="ARBA00022840"/>
    </source>
</evidence>
<dbReference type="Proteomes" id="UP000006055">
    <property type="component" value="Chromosome"/>
</dbReference>
<dbReference type="RefSeq" id="WP_014811867.1">
    <property type="nucleotide sequence ID" value="NC_018025.1"/>
</dbReference>
<feature type="binding site" evidence="9">
    <location>
        <position position="118"/>
    </location>
    <ligand>
        <name>Mg(2+)</name>
        <dbReference type="ChEBI" id="CHEBI:18420"/>
    </ligand>
</feature>
<feature type="binding site" evidence="9">
    <location>
        <begin position="15"/>
        <end position="20"/>
    </location>
    <ligand>
        <name>ATP</name>
        <dbReference type="ChEBI" id="CHEBI:30616"/>
    </ligand>
</feature>
<keyword evidence="6 9" id="KW-0067">ATP-binding</keyword>
<dbReference type="GO" id="GO:0005524">
    <property type="term" value="F:ATP binding"/>
    <property type="evidence" value="ECO:0007669"/>
    <property type="project" value="UniProtKB-UniRule"/>
</dbReference>
<comment type="catalytic activity">
    <reaction evidence="9">
        <text>(7R,8S)-7,8-diammoniononanoate + CO2 + ATP = (4R,5S)-dethiobiotin + ADP + phosphate + 3 H(+)</text>
        <dbReference type="Rhea" id="RHEA:15805"/>
        <dbReference type="ChEBI" id="CHEBI:15378"/>
        <dbReference type="ChEBI" id="CHEBI:16526"/>
        <dbReference type="ChEBI" id="CHEBI:30616"/>
        <dbReference type="ChEBI" id="CHEBI:43474"/>
        <dbReference type="ChEBI" id="CHEBI:149469"/>
        <dbReference type="ChEBI" id="CHEBI:149473"/>
        <dbReference type="ChEBI" id="CHEBI:456216"/>
        <dbReference type="EC" id="6.3.3.3"/>
    </reaction>
</comment>
<feature type="binding site" evidence="9">
    <location>
        <begin position="118"/>
        <end position="121"/>
    </location>
    <ligand>
        <name>ATP</name>
        <dbReference type="ChEBI" id="CHEBI:30616"/>
    </ligand>
</feature>
<keyword evidence="3 9" id="KW-0479">Metal-binding</keyword>
<dbReference type="PATRIC" id="fig|706587.4.peg.4651"/>
<protein>
    <recommendedName>
        <fullName evidence="9">ATP-dependent dethiobiotin synthetase BioD</fullName>
        <ecNumber evidence="9">6.3.3.3</ecNumber>
    </recommendedName>
    <alternativeName>
        <fullName evidence="9">DTB synthetase</fullName>
        <shortName evidence="9">DTBS</shortName>
    </alternativeName>
    <alternativeName>
        <fullName evidence="9">Dethiobiotin synthase</fullName>
    </alternativeName>
</protein>
<keyword evidence="5 9" id="KW-0093">Biotin biosynthesis</keyword>
<dbReference type="NCBIfam" id="TIGR00347">
    <property type="entry name" value="bioD"/>
    <property type="match status" value="1"/>
</dbReference>
<dbReference type="GO" id="GO:0000287">
    <property type="term" value="F:magnesium ion binding"/>
    <property type="evidence" value="ECO:0007669"/>
    <property type="project" value="UniProtKB-UniRule"/>
</dbReference>
<evidence type="ECO:0000313" key="11">
    <source>
        <dbReference type="Proteomes" id="UP000006055"/>
    </source>
</evidence>
<comment type="catalytic activity">
    <reaction evidence="8">
        <text>(7R,8S)-8-amino-7-(carboxyamino)nonanoate + ATP = (4R,5S)-dethiobiotin + ADP + phosphate + H(+)</text>
        <dbReference type="Rhea" id="RHEA:63684"/>
        <dbReference type="ChEBI" id="CHEBI:15378"/>
        <dbReference type="ChEBI" id="CHEBI:30616"/>
        <dbReference type="ChEBI" id="CHEBI:43474"/>
        <dbReference type="ChEBI" id="CHEBI:149470"/>
        <dbReference type="ChEBI" id="CHEBI:149473"/>
        <dbReference type="ChEBI" id="CHEBI:456216"/>
    </reaction>
</comment>
<comment type="similarity">
    <text evidence="9">Belongs to the dethiobiotin synthetase family.</text>
</comment>
<keyword evidence="11" id="KW-1185">Reference proteome</keyword>
<proteinExistence type="inferred from homology"/>
<dbReference type="Gene3D" id="3.40.50.300">
    <property type="entry name" value="P-loop containing nucleotide triphosphate hydrolases"/>
    <property type="match status" value="1"/>
</dbReference>
<dbReference type="CDD" id="cd03109">
    <property type="entry name" value="DTBS"/>
    <property type="match status" value="1"/>
</dbReference>
<feature type="binding site" evidence="9">
    <location>
        <position position="57"/>
    </location>
    <ligand>
        <name>ATP</name>
        <dbReference type="ChEBI" id="CHEBI:30616"/>
    </ligand>
</feature>
<evidence type="ECO:0000256" key="7">
    <source>
        <dbReference type="ARBA" id="ARBA00022842"/>
    </source>
</evidence>
<keyword evidence="2 9" id="KW-0436">Ligase</keyword>
<keyword evidence="4 9" id="KW-0547">Nucleotide-binding</keyword>
<keyword evidence="1 9" id="KW-0963">Cytoplasm</keyword>
<comment type="cofactor">
    <cofactor evidence="9">
        <name>Mg(2+)</name>
        <dbReference type="ChEBI" id="CHEBI:18420"/>
    </cofactor>
</comment>
<evidence type="ECO:0000313" key="10">
    <source>
        <dbReference type="EMBL" id="AFM26742.1"/>
    </source>
</evidence>
<evidence type="ECO:0000256" key="5">
    <source>
        <dbReference type="ARBA" id="ARBA00022756"/>
    </source>
</evidence>
<feature type="binding site" evidence="9">
    <location>
        <position position="44"/>
    </location>
    <ligand>
        <name>substrate</name>
    </ligand>
</feature>
<dbReference type="PANTHER" id="PTHR43210">
    <property type="entry name" value="DETHIOBIOTIN SYNTHETASE"/>
    <property type="match status" value="1"/>
</dbReference>
<dbReference type="UniPathway" id="UPA00078">
    <property type="reaction ID" value="UER00161"/>
</dbReference>
<evidence type="ECO:0000256" key="8">
    <source>
        <dbReference type="ARBA" id="ARBA00047386"/>
    </source>
</evidence>
<dbReference type="SUPFAM" id="SSF52540">
    <property type="entry name" value="P-loop containing nucleoside triphosphate hydrolases"/>
    <property type="match status" value="1"/>
</dbReference>
<dbReference type="AlphaFoldDB" id="I4CB01"/>
<dbReference type="HOGENOM" id="CLU_072551_3_0_7"/>